<dbReference type="InterPro" id="IPR036953">
    <property type="entry name" value="GreA/GreB_C_sf"/>
</dbReference>
<evidence type="ECO:0000256" key="5">
    <source>
        <dbReference type="ARBA" id="ARBA00023163"/>
    </source>
</evidence>
<evidence type="ECO:0000256" key="2">
    <source>
        <dbReference type="ARBA" id="ARBA00013729"/>
    </source>
</evidence>
<comment type="caution">
    <text evidence="10">The sequence shown here is derived from an EMBL/GenBank/DDBJ whole genome shotgun (WGS) entry which is preliminary data.</text>
</comment>
<evidence type="ECO:0000256" key="1">
    <source>
        <dbReference type="ARBA" id="ARBA00008213"/>
    </source>
</evidence>
<dbReference type="Gene3D" id="1.10.287.180">
    <property type="entry name" value="Transcription elongation factor, GreA/GreB, N-terminal domain"/>
    <property type="match status" value="1"/>
</dbReference>
<proteinExistence type="inferred from homology"/>
<name>A0A2H5XEX9_9BACT</name>
<comment type="similarity">
    <text evidence="1">Belongs to the GreA/GreB family.</text>
</comment>
<dbReference type="Gene3D" id="3.10.50.30">
    <property type="entry name" value="Transcription elongation factor, GreA/GreB, C-terminal domain"/>
    <property type="match status" value="1"/>
</dbReference>
<dbReference type="PANTHER" id="PTHR30437">
    <property type="entry name" value="TRANSCRIPTION ELONGATION FACTOR GREA"/>
    <property type="match status" value="1"/>
</dbReference>
<dbReference type="FunFam" id="1.10.287.180:FF:000001">
    <property type="entry name" value="Transcription elongation factor GreA"/>
    <property type="match status" value="1"/>
</dbReference>
<evidence type="ECO:0000256" key="4">
    <source>
        <dbReference type="ARBA" id="ARBA00023125"/>
    </source>
</evidence>
<accession>A0A2H5XEX9</accession>
<dbReference type="SUPFAM" id="SSF46557">
    <property type="entry name" value="GreA transcript cleavage protein, N-terminal domain"/>
    <property type="match status" value="1"/>
</dbReference>
<gene>
    <name evidence="10" type="primary">gfh1</name>
    <name evidence="10" type="ORF">HRbin17_02256</name>
</gene>
<dbReference type="SUPFAM" id="SSF54534">
    <property type="entry name" value="FKBP-like"/>
    <property type="match status" value="1"/>
</dbReference>
<dbReference type="GO" id="GO:0006354">
    <property type="term" value="P:DNA-templated transcription elongation"/>
    <property type="evidence" value="ECO:0007669"/>
    <property type="project" value="TreeGrafter"/>
</dbReference>
<dbReference type="InterPro" id="IPR023459">
    <property type="entry name" value="Tscrpt_elong_fac_GreA/B_fam"/>
</dbReference>
<dbReference type="GO" id="GO:0003677">
    <property type="term" value="F:DNA binding"/>
    <property type="evidence" value="ECO:0007669"/>
    <property type="project" value="UniProtKB-KW"/>
</dbReference>
<keyword evidence="4" id="KW-0238">DNA-binding</keyword>
<dbReference type="PANTHER" id="PTHR30437:SF4">
    <property type="entry name" value="TRANSCRIPTION ELONGATION FACTOR GREA"/>
    <property type="match status" value="1"/>
</dbReference>
<feature type="coiled-coil region" evidence="7">
    <location>
        <begin position="3"/>
        <end position="37"/>
    </location>
</feature>
<reference evidence="11" key="1">
    <citation type="submission" date="2017-09" db="EMBL/GenBank/DDBJ databases">
        <title>Metaegenomics of thermophilic ammonia-oxidizing enrichment culture.</title>
        <authorList>
            <person name="Kato S."/>
            <person name="Suzuki K."/>
        </authorList>
    </citation>
    <scope>NUCLEOTIDE SEQUENCE [LARGE SCALE GENOMIC DNA]</scope>
</reference>
<feature type="domain" description="Transcription elongation factor GreA/GreB C-terminal" evidence="8">
    <location>
        <begin position="80"/>
        <end position="153"/>
    </location>
</feature>
<keyword evidence="7" id="KW-0175">Coiled coil</keyword>
<evidence type="ECO:0000259" key="8">
    <source>
        <dbReference type="Pfam" id="PF01272"/>
    </source>
</evidence>
<feature type="domain" description="Transcription elongation factor GreA/GreB N-terminal" evidence="9">
    <location>
        <begin position="4"/>
        <end position="72"/>
    </location>
</feature>
<dbReference type="Pfam" id="PF01272">
    <property type="entry name" value="GreA_GreB"/>
    <property type="match status" value="1"/>
</dbReference>
<dbReference type="PIRSF" id="PIRSF006092">
    <property type="entry name" value="GreA_GreB"/>
    <property type="match status" value="1"/>
</dbReference>
<evidence type="ECO:0000313" key="11">
    <source>
        <dbReference type="Proteomes" id="UP000236173"/>
    </source>
</evidence>
<dbReference type="InterPro" id="IPR001437">
    <property type="entry name" value="Tscrpt_elong_fac_GreA/B_C"/>
</dbReference>
<dbReference type="Pfam" id="PF03449">
    <property type="entry name" value="GreA_GreB_N"/>
    <property type="match status" value="1"/>
</dbReference>
<dbReference type="InterPro" id="IPR022691">
    <property type="entry name" value="Tscrpt_elong_fac_GreA/B_N"/>
</dbReference>
<sequence length="160" mass="18108">MPVRLTRSGYERLRKELEQLYQQRAQLIDEVRETAAEGDLSENAGLDAAKRKLGIVDAQIRYLEQRLADVEIVEQDGQPERVDVGVIVTLRDKDTDTLLRYRIAESMEMDLSAPVKTATPESPIGKALMGKTIGDEVTLQLRTRTQRLEVVTLEWDGQRG</sequence>
<evidence type="ECO:0000313" key="10">
    <source>
        <dbReference type="EMBL" id="GBC99725.1"/>
    </source>
</evidence>
<organism evidence="10 11">
    <name type="scientific">Candidatus Fervidibacter japonicus</name>
    <dbReference type="NCBI Taxonomy" id="2035412"/>
    <lineage>
        <taxon>Bacteria</taxon>
        <taxon>Candidatus Fervidibacterota</taxon>
        <taxon>Candidatus Fervidibacter</taxon>
    </lineage>
</organism>
<evidence type="ECO:0000259" key="9">
    <source>
        <dbReference type="Pfam" id="PF03449"/>
    </source>
</evidence>
<protein>
    <recommendedName>
        <fullName evidence="2">Transcription elongation factor GreA</fullName>
    </recommendedName>
    <alternativeName>
        <fullName evidence="6">Transcript cleavage factor GreA</fullName>
    </alternativeName>
</protein>
<dbReference type="Proteomes" id="UP000236173">
    <property type="component" value="Unassembled WGS sequence"/>
</dbReference>
<keyword evidence="5" id="KW-0804">Transcription</keyword>
<dbReference type="EMBL" id="BEHT01000036">
    <property type="protein sequence ID" value="GBC99725.1"/>
    <property type="molecule type" value="Genomic_DNA"/>
</dbReference>
<evidence type="ECO:0000256" key="3">
    <source>
        <dbReference type="ARBA" id="ARBA00023015"/>
    </source>
</evidence>
<dbReference type="GO" id="GO:0070063">
    <property type="term" value="F:RNA polymerase binding"/>
    <property type="evidence" value="ECO:0007669"/>
    <property type="project" value="InterPro"/>
</dbReference>
<dbReference type="GO" id="GO:0032784">
    <property type="term" value="P:regulation of DNA-templated transcription elongation"/>
    <property type="evidence" value="ECO:0007669"/>
    <property type="project" value="InterPro"/>
</dbReference>
<keyword evidence="3" id="KW-0805">Transcription regulation</keyword>
<dbReference type="AlphaFoldDB" id="A0A2H5XEX9"/>
<evidence type="ECO:0000256" key="6">
    <source>
        <dbReference type="ARBA" id="ARBA00030776"/>
    </source>
</evidence>
<dbReference type="InterPro" id="IPR036805">
    <property type="entry name" value="Tscrpt_elong_fac_GreA/B_N_sf"/>
</dbReference>
<evidence type="ECO:0000256" key="7">
    <source>
        <dbReference type="SAM" id="Coils"/>
    </source>
</evidence>